<dbReference type="InterPro" id="IPR027417">
    <property type="entry name" value="P-loop_NTPase"/>
</dbReference>
<dbReference type="AlphaFoldDB" id="A0A1V3BWW2"/>
<dbReference type="SUPFAM" id="SSF52540">
    <property type="entry name" value="P-loop containing nucleoside triphosphate hydrolases"/>
    <property type="match status" value="1"/>
</dbReference>
<dbReference type="EMBL" id="MCOK01000001">
    <property type="protein sequence ID" value="OOC52610.1"/>
    <property type="molecule type" value="Genomic_DNA"/>
</dbReference>
<dbReference type="Proteomes" id="UP000189004">
    <property type="component" value="Unassembled WGS sequence"/>
</dbReference>
<proteinExistence type="predicted"/>
<protein>
    <submittedName>
        <fullName evidence="2">Uncharacterized protein</fullName>
    </submittedName>
</protein>
<name>A0A1V3BWW2_9ACTN</name>
<gene>
    <name evidence="2" type="ORF">NOSIN_01180</name>
</gene>
<dbReference type="Gene3D" id="3.30.70.1790">
    <property type="entry name" value="RepB DNA-primase, N-terminal domain"/>
    <property type="match status" value="1"/>
</dbReference>
<evidence type="ECO:0000256" key="1">
    <source>
        <dbReference type="SAM" id="MobiDB-lite"/>
    </source>
</evidence>
<sequence>MTSEQVDPSAALRLLDWLWGERPGLVCLATDHRLRDIKSGRKPSDFRNAAWYSWPQDRDKIPAYAEMVMGSREVWFTPALLNSEHRKANNATDNGRVCQVDADHTDEWTDEERATRLALLDKLNAAVVRSGTSGNFHAYVKLNRDVPREVIDRLNAQLTAALAGDSTKENASSVLRLPGTFNHKTDPANPVVLEYIDPEFEGWDPDELNAMLPEPAPKGGAVTGSGSSPAQYEGSIEQRLRAAVDELLPMKPGEGIGRDNQMTRVAGYAAQVTDSEAMFEWFLWWVNSRMAYPLTDAEVAKKVGIWRREKAKRDEESTEAKLGAQLLRGDVDPAEVVRSWDGYREKLFNDVAGWVIRDDAFDLYYGHLAALAERDPEAFDKTPYARAELVRQIARIRGEERAKILAAGGNTELGEPDDWDETETVERDFTGSGLFIQPGWLSLVIGDYESAKTMVLLWATAERLRRGETVVFIDEESPKDQTFDKLSAFQLTPEQRAGFKRYGHRGWNLAAHPEMLDKLIEKHPDATLVIADSVSRLMSNSGLEDDNAGAMRLWTNIEQFVSRHPGVAFCLIDHQGMGGGLHARGASVKVQQSSIAVRLSMKRKFTKTEDGQLTATVLKHRNGLSTGHEFQVDVTTTGRGPLEMHWTDLGTDPDSGNAKQGQRGADDLGPVEMGILKTAKPTFGVADKWVSKNQLDKAADRHPSTVTRAVKNLVEGGYLAEKPGWKSGDGPKQYRRVK</sequence>
<feature type="region of interest" description="Disordered" evidence="1">
    <location>
        <begin position="213"/>
        <end position="234"/>
    </location>
</feature>
<dbReference type="Gene3D" id="3.40.50.300">
    <property type="entry name" value="P-loop containing nucleotide triphosphate hydrolases"/>
    <property type="match status" value="1"/>
</dbReference>
<keyword evidence="3" id="KW-1185">Reference proteome</keyword>
<evidence type="ECO:0000313" key="2">
    <source>
        <dbReference type="EMBL" id="OOC52610.1"/>
    </source>
</evidence>
<evidence type="ECO:0000313" key="3">
    <source>
        <dbReference type="Proteomes" id="UP000189004"/>
    </source>
</evidence>
<comment type="caution">
    <text evidence="2">The sequence shown here is derived from an EMBL/GenBank/DDBJ whole genome shotgun (WGS) entry which is preliminary data.</text>
</comment>
<dbReference type="STRING" id="501010.NOSIN_01180"/>
<accession>A0A1V3BWW2</accession>
<dbReference type="Pfam" id="PF13481">
    <property type="entry name" value="AAA_25"/>
    <property type="match status" value="1"/>
</dbReference>
<organism evidence="2 3">
    <name type="scientific">Nocardiopsis sinuspersici</name>
    <dbReference type="NCBI Taxonomy" id="501010"/>
    <lineage>
        <taxon>Bacteria</taxon>
        <taxon>Bacillati</taxon>
        <taxon>Actinomycetota</taxon>
        <taxon>Actinomycetes</taxon>
        <taxon>Streptosporangiales</taxon>
        <taxon>Nocardiopsidaceae</taxon>
        <taxon>Nocardiopsis</taxon>
    </lineage>
</organism>
<dbReference type="RefSeq" id="WP_170293686.1">
    <property type="nucleotide sequence ID" value="NZ_MCOK01000001.1"/>
</dbReference>
<reference evidence="3" key="1">
    <citation type="submission" date="2016-08" db="EMBL/GenBank/DDBJ databases">
        <authorList>
            <person name="Tokovenko B."/>
            <person name="Kalinowski J."/>
        </authorList>
    </citation>
    <scope>NUCLEOTIDE SEQUENCE [LARGE SCALE GENOMIC DNA]</scope>
    <source>
        <strain evidence="3">UTMC102</strain>
    </source>
</reference>